<keyword evidence="1" id="KW-1133">Transmembrane helix</keyword>
<sequence>MAILAPSAQVAALVCSAFIVLGSRSVLGLAYCGTTTRHRFLTTRRETSLRSSGHNHLYGRGSEIWPPSNGVPVKLKDSFPNGTLPDHVRRTLQQIGAKVEHKPREWRQLLPRAIRRILRRAAKSQEEEAFHSPEAPPMDKTPAMVALGLLCLGYIRPLDILLVTFLTGYVGILHIMAQSLRADAITPTLPALPPQGHVPTLVSNPLGHRFTYSVNYDRWLKLGVWVGLLGPVLLLVKYALDRQLAPAQACARPLFFLCCQALSEAISRRIMTPLPLRIFLPVAYNAVRLGYLWSWSLSTEVVGVAGRVLAIANLMYWCANLFGFLLPVATLRYMRAHFFCVEAEQVLTRPGMEDSIGLVSPS</sequence>
<name>A0A8J9X1B2_PHATR</name>
<dbReference type="PANTHER" id="PTHR33829">
    <property type="entry name" value="OSJNBA0044M19.10 PROTEIN"/>
    <property type="match status" value="1"/>
</dbReference>
<protein>
    <recommendedName>
        <fullName evidence="2">DUF7733 domain-containing protein</fullName>
    </recommendedName>
</protein>
<feature type="transmembrane region" description="Helical" evidence="1">
    <location>
        <begin position="308"/>
        <end position="329"/>
    </location>
</feature>
<evidence type="ECO:0000313" key="3">
    <source>
        <dbReference type="EMBL" id="CAG9279726.1"/>
    </source>
</evidence>
<dbReference type="AlphaFoldDB" id="A0A8J9X1B2"/>
<keyword evidence="1" id="KW-0812">Transmembrane</keyword>
<feature type="transmembrane region" description="Helical" evidence="1">
    <location>
        <begin position="278"/>
        <end position="296"/>
    </location>
</feature>
<dbReference type="Pfam" id="PF24867">
    <property type="entry name" value="DUF7733"/>
    <property type="match status" value="1"/>
</dbReference>
<dbReference type="Proteomes" id="UP000836788">
    <property type="component" value="Chromosome 12"/>
</dbReference>
<evidence type="ECO:0000259" key="2">
    <source>
        <dbReference type="Pfam" id="PF24867"/>
    </source>
</evidence>
<dbReference type="EMBL" id="OU594953">
    <property type="protein sequence ID" value="CAG9279726.1"/>
    <property type="molecule type" value="Genomic_DNA"/>
</dbReference>
<gene>
    <name evidence="3" type="ORF">PTTT1_LOCUS11005</name>
</gene>
<accession>A0A8J9X1B2</accession>
<reference evidence="3" key="1">
    <citation type="submission" date="2022-02" db="EMBL/GenBank/DDBJ databases">
        <authorList>
            <person name="Giguere J D."/>
        </authorList>
    </citation>
    <scope>NUCLEOTIDE SEQUENCE</scope>
    <source>
        <strain evidence="3">CCAP 1055/1</strain>
    </source>
</reference>
<keyword evidence="1" id="KW-0472">Membrane</keyword>
<dbReference type="InterPro" id="IPR056635">
    <property type="entry name" value="DUF7733"/>
</dbReference>
<feature type="transmembrane region" description="Helical" evidence="1">
    <location>
        <begin position="160"/>
        <end position="177"/>
    </location>
</feature>
<proteinExistence type="predicted"/>
<evidence type="ECO:0000256" key="1">
    <source>
        <dbReference type="SAM" id="Phobius"/>
    </source>
</evidence>
<organism evidence="3">
    <name type="scientific">Phaeodactylum tricornutum</name>
    <name type="common">Diatom</name>
    <dbReference type="NCBI Taxonomy" id="2850"/>
    <lineage>
        <taxon>Eukaryota</taxon>
        <taxon>Sar</taxon>
        <taxon>Stramenopiles</taxon>
        <taxon>Ochrophyta</taxon>
        <taxon>Bacillariophyta</taxon>
        <taxon>Bacillariophyceae</taxon>
        <taxon>Bacillariophycidae</taxon>
        <taxon>Naviculales</taxon>
        <taxon>Phaeodactylaceae</taxon>
        <taxon>Phaeodactylum</taxon>
    </lineage>
</organism>
<feature type="domain" description="DUF7733" evidence="2">
    <location>
        <begin position="219"/>
        <end position="338"/>
    </location>
</feature>
<dbReference type="OMA" id="RYMRAHF"/>
<dbReference type="PANTHER" id="PTHR33829:SF2">
    <property type="entry name" value="OS04G0386700 PROTEIN"/>
    <property type="match status" value="1"/>
</dbReference>
<feature type="transmembrane region" description="Helical" evidence="1">
    <location>
        <begin position="219"/>
        <end position="240"/>
    </location>
</feature>